<evidence type="ECO:0000313" key="3">
    <source>
        <dbReference type="Proteomes" id="UP000294145"/>
    </source>
</evidence>
<evidence type="ECO:0000256" key="1">
    <source>
        <dbReference type="SAM" id="Phobius"/>
    </source>
</evidence>
<keyword evidence="1" id="KW-0472">Membrane</keyword>
<feature type="transmembrane region" description="Helical" evidence="1">
    <location>
        <begin position="12"/>
        <end position="34"/>
    </location>
</feature>
<proteinExistence type="predicted"/>
<dbReference type="Proteomes" id="UP000294145">
    <property type="component" value="Unassembled WGS sequence"/>
</dbReference>
<comment type="caution">
    <text evidence="2">The sequence shown here is derived from an EMBL/GenBank/DDBJ whole genome shotgun (WGS) entry which is preliminary data.</text>
</comment>
<keyword evidence="1" id="KW-1133">Transmembrane helix</keyword>
<sequence>MLIENWKQAYKFWSVQCALAVAFVNVLMAFLPALQDYMSVTVYAVINALLAGLVAVVRVMAQLPIGQSKEQ</sequence>
<dbReference type="Pfam" id="PF25612">
    <property type="entry name" value="DUF7940"/>
    <property type="match status" value="1"/>
</dbReference>
<evidence type="ECO:0008006" key="4">
    <source>
        <dbReference type="Google" id="ProtNLM"/>
    </source>
</evidence>
<feature type="transmembrane region" description="Helical" evidence="1">
    <location>
        <begin position="40"/>
        <end position="61"/>
    </location>
</feature>
<reference evidence="2 3" key="1">
    <citation type="submission" date="2019-02" db="EMBL/GenBank/DDBJ databases">
        <title>Genomic plasticity associated with the antimicrobial resistance in Vibrio cholerae.</title>
        <authorList>
            <person name="Verma J."/>
            <person name="Bag S."/>
            <person name="Saha B."/>
            <person name="Kumar P."/>
            <person name="Ghosh T.S."/>
            <person name="Dayal M."/>
            <person name="Senapati T."/>
            <person name="Mehra S."/>
            <person name="Dey P."/>
            <person name="Desigamani A."/>
            <person name="Kumar D."/>
            <person name="Rana P."/>
            <person name="Kumar B."/>
            <person name="Maiti T.K."/>
            <person name="Sharma N.C."/>
            <person name="Bhadra R.K."/>
            <person name="Mutreja A."/>
            <person name="Nair G.B."/>
            <person name="Ramamurthy T."/>
            <person name="Das B."/>
        </authorList>
    </citation>
    <scope>NUCLEOTIDE SEQUENCE [LARGE SCALE GENOMIC DNA]</scope>
    <source>
        <strain evidence="2 3">IDH06781</strain>
    </source>
</reference>
<evidence type="ECO:0000313" key="2">
    <source>
        <dbReference type="EMBL" id="TBM39763.1"/>
    </source>
</evidence>
<name>A0A7Z7VLC3_VIBCL</name>
<keyword evidence="1" id="KW-0812">Transmembrane</keyword>
<dbReference type="EMBL" id="SISP01000032">
    <property type="protein sequence ID" value="TBM39763.1"/>
    <property type="molecule type" value="Genomic_DNA"/>
</dbReference>
<organism evidence="2 3">
    <name type="scientific">Vibrio cholerae</name>
    <dbReference type="NCBI Taxonomy" id="666"/>
    <lineage>
        <taxon>Bacteria</taxon>
        <taxon>Pseudomonadati</taxon>
        <taxon>Pseudomonadota</taxon>
        <taxon>Gammaproteobacteria</taxon>
        <taxon>Vibrionales</taxon>
        <taxon>Vibrionaceae</taxon>
        <taxon>Vibrio</taxon>
    </lineage>
</organism>
<accession>A0A7Z7VLC3</accession>
<dbReference type="AlphaFoldDB" id="A0A7Z7VLC3"/>
<dbReference type="RefSeq" id="WP_154813855.1">
    <property type="nucleotide sequence ID" value="NZ_SISP01000032.1"/>
</dbReference>
<gene>
    <name evidence="2" type="ORF">EYB64_16115</name>
</gene>
<dbReference type="InterPro" id="IPR057700">
    <property type="entry name" value="DUF7940"/>
</dbReference>
<protein>
    <recommendedName>
        <fullName evidence="4">Holin</fullName>
    </recommendedName>
</protein>